<dbReference type="Gene3D" id="3.40.50.1820">
    <property type="entry name" value="alpha/beta hydrolase"/>
    <property type="match status" value="1"/>
</dbReference>
<dbReference type="AlphaFoldDB" id="A0AAN6JJI5"/>
<evidence type="ECO:0008006" key="5">
    <source>
        <dbReference type="Google" id="ProtNLM"/>
    </source>
</evidence>
<dbReference type="SUPFAM" id="SSF53474">
    <property type="entry name" value="alpha/beta-Hydrolases"/>
    <property type="match status" value="2"/>
</dbReference>
<gene>
    <name evidence="3" type="ORF">OC842_004466</name>
</gene>
<dbReference type="PANTHER" id="PTHR35560">
    <property type="entry name" value="BLL0132 PROTEIN"/>
    <property type="match status" value="1"/>
</dbReference>
<dbReference type="InterPro" id="IPR029058">
    <property type="entry name" value="AB_hydrolase_fold"/>
</dbReference>
<dbReference type="PANTHER" id="PTHR35560:SF3">
    <property type="entry name" value="PEPTIDASE S9 PROLYL OLIGOPEPTIDASE CATALYTIC DOMAIN-CONTAINING PROTEIN"/>
    <property type="match status" value="1"/>
</dbReference>
<feature type="region of interest" description="Disordered" evidence="1">
    <location>
        <begin position="429"/>
        <end position="475"/>
    </location>
</feature>
<feature type="compositionally biased region" description="Low complexity" evidence="1">
    <location>
        <begin position="451"/>
        <end position="465"/>
    </location>
</feature>
<sequence length="501" mass="51981">MRCASTSLLLLAAAGAASARLQPLPHQAHVLQRRGPPSGDVLDINNYLSKYYNNGDEPIGHQDSDAGGQVVEITSAAGADDNSQSPQCSNTIFIGGAAVSGSFSTGWQKLPQITGFDLLRDVTVADGGIVQPYYQMTGRNPSDVKRLIISQPGLPRDTWKYVNLIRNAMLCAVANSTNNINLSEIMIAAPAWLNTDDAQAGAAETNDIVFSKGSWNIGSLSQGPGSTSVSSYAVMDTLLNALLQRFPNVNQVWIAGHSLGASFVQRYALVRKPDANDANLNFWSGNAGSYAWPTKNRPITPSGSCASTYDDWAYGISSGDGPAYRKSDIASNVTAVQQQYYNRRVVIALGLADDGAGDSACEAQFEGSTHLTRGQNLQKEEQSLPGGIPASHTFDYVQGVAHEDYLMFSSPAALQHLFVENFNVKKSASGSGSGGSSSGGSGGTKGGNSGSNGNSGSSGSTNSNGNSGGNKTGAGLRSADVSGPLALLGGAVVAALMAVLA</sequence>
<keyword evidence="2" id="KW-0732">Signal</keyword>
<feature type="chain" id="PRO_5042842695" description="Fungal lipase-like domain-containing protein" evidence="2">
    <location>
        <begin position="20"/>
        <end position="501"/>
    </location>
</feature>
<dbReference type="EMBL" id="JAPDMQ010000265">
    <property type="protein sequence ID" value="KAK0528713.1"/>
    <property type="molecule type" value="Genomic_DNA"/>
</dbReference>
<reference evidence="3" key="1">
    <citation type="journal article" date="2023" name="PhytoFront">
        <title>Draft Genome Resources of Seven Strains of Tilletia horrida, Causal Agent of Kernel Smut of Rice.</title>
        <authorList>
            <person name="Khanal S."/>
            <person name="Antony Babu S."/>
            <person name="Zhou X.G."/>
        </authorList>
    </citation>
    <scope>NUCLEOTIDE SEQUENCE</scope>
    <source>
        <strain evidence="3">TX3</strain>
    </source>
</reference>
<evidence type="ECO:0000256" key="2">
    <source>
        <dbReference type="SAM" id="SignalP"/>
    </source>
</evidence>
<accession>A0AAN6JJI5</accession>
<keyword evidence="4" id="KW-1185">Reference proteome</keyword>
<proteinExistence type="predicted"/>
<dbReference type="Proteomes" id="UP001176521">
    <property type="component" value="Unassembled WGS sequence"/>
</dbReference>
<feature type="compositionally biased region" description="Gly residues" evidence="1">
    <location>
        <begin position="431"/>
        <end position="450"/>
    </location>
</feature>
<comment type="caution">
    <text evidence="3">The sequence shown here is derived from an EMBL/GenBank/DDBJ whole genome shotgun (WGS) entry which is preliminary data.</text>
</comment>
<feature type="signal peptide" evidence="2">
    <location>
        <begin position="1"/>
        <end position="19"/>
    </location>
</feature>
<evidence type="ECO:0000313" key="4">
    <source>
        <dbReference type="Proteomes" id="UP001176521"/>
    </source>
</evidence>
<evidence type="ECO:0000256" key="1">
    <source>
        <dbReference type="SAM" id="MobiDB-lite"/>
    </source>
</evidence>
<organism evidence="3 4">
    <name type="scientific">Tilletia horrida</name>
    <dbReference type="NCBI Taxonomy" id="155126"/>
    <lineage>
        <taxon>Eukaryota</taxon>
        <taxon>Fungi</taxon>
        <taxon>Dikarya</taxon>
        <taxon>Basidiomycota</taxon>
        <taxon>Ustilaginomycotina</taxon>
        <taxon>Exobasidiomycetes</taxon>
        <taxon>Tilletiales</taxon>
        <taxon>Tilletiaceae</taxon>
        <taxon>Tilletia</taxon>
    </lineage>
</organism>
<evidence type="ECO:0000313" key="3">
    <source>
        <dbReference type="EMBL" id="KAK0528713.1"/>
    </source>
</evidence>
<protein>
    <recommendedName>
        <fullName evidence="5">Fungal lipase-like domain-containing protein</fullName>
    </recommendedName>
</protein>
<name>A0AAN6JJI5_9BASI</name>